<reference evidence="2" key="1">
    <citation type="submission" date="2023-07" db="EMBL/GenBank/DDBJ databases">
        <title>Fictibacillus sp. isolated from freshwater pond.</title>
        <authorList>
            <person name="Kirdat K."/>
            <person name="Bhat A."/>
            <person name="Mourya A."/>
            <person name="Yadav A."/>
        </authorList>
    </citation>
    <scope>NUCLEOTIDE SEQUENCE</scope>
    <source>
        <strain evidence="2">NE201</strain>
    </source>
</reference>
<evidence type="ECO:0000313" key="2">
    <source>
        <dbReference type="EMBL" id="MDN4527694.1"/>
    </source>
</evidence>
<feature type="domain" description="Na+-translocating membrane potential-generating system MpsC" evidence="1">
    <location>
        <begin position="142"/>
        <end position="227"/>
    </location>
</feature>
<keyword evidence="3" id="KW-1185">Reference proteome</keyword>
<gene>
    <name evidence="2" type="ORF">QYB97_24820</name>
</gene>
<dbReference type="RefSeq" id="WP_301168674.1">
    <property type="nucleotide sequence ID" value="NZ_JAUHTR010000029.1"/>
</dbReference>
<dbReference type="EMBL" id="JAUHTR010000029">
    <property type="protein sequence ID" value="MDN4527694.1"/>
    <property type="molecule type" value="Genomic_DNA"/>
</dbReference>
<sequence length="230" mass="26273">MDQVNVERELSSYIGRILRDHFGKGPGSVFVTVADPFITIYFTNFLSPTERSLLQSGQAELVQKIRDRLMDSLSGEITKYLESRSGMDILDFYYDWNLETKTGMFVAVSKAFNPAEPSQTYTNQMAFHEEIGRISLEAEKIPGLIQSYLINSRTLVVVRENILVNIEKEIIAHGGQEMLRIAKRSLEKRLLSTNQEQLEKLLNTKVRDAFIDWNFGRDSSSVLFILEPIA</sequence>
<proteinExistence type="predicted"/>
<organism evidence="2 3">
    <name type="scientific">Fictibacillus fluitans</name>
    <dbReference type="NCBI Taxonomy" id="3058422"/>
    <lineage>
        <taxon>Bacteria</taxon>
        <taxon>Bacillati</taxon>
        <taxon>Bacillota</taxon>
        <taxon>Bacilli</taxon>
        <taxon>Bacillales</taxon>
        <taxon>Fictibacillaceae</taxon>
        <taxon>Fictibacillus</taxon>
    </lineage>
</organism>
<protein>
    <submittedName>
        <fullName evidence="2">Na-translocating system protein MpsC family protein</fullName>
    </submittedName>
</protein>
<dbReference type="Proteomes" id="UP001172721">
    <property type="component" value="Unassembled WGS sequence"/>
</dbReference>
<dbReference type="InterPro" id="IPR018745">
    <property type="entry name" value="MpsC"/>
</dbReference>
<evidence type="ECO:0000259" key="1">
    <source>
        <dbReference type="Pfam" id="PF10057"/>
    </source>
</evidence>
<feature type="domain" description="Na+-translocating membrane potential-generating system MpsC" evidence="1">
    <location>
        <begin position="5"/>
        <end position="108"/>
    </location>
</feature>
<name>A0ABT8I3T1_9BACL</name>
<evidence type="ECO:0000313" key="3">
    <source>
        <dbReference type="Proteomes" id="UP001172721"/>
    </source>
</evidence>
<comment type="caution">
    <text evidence="2">The sequence shown here is derived from an EMBL/GenBank/DDBJ whole genome shotgun (WGS) entry which is preliminary data.</text>
</comment>
<accession>A0ABT8I3T1</accession>
<dbReference type="Pfam" id="PF10057">
    <property type="entry name" value="MpsC"/>
    <property type="match status" value="2"/>
</dbReference>